<protein>
    <recommendedName>
        <fullName evidence="5">CU044_5270 family protein</fullName>
    </recommendedName>
</protein>
<keyword evidence="2" id="KW-1133">Transmembrane helix</keyword>
<dbReference type="AlphaFoldDB" id="A0A852V5U5"/>
<dbReference type="Proteomes" id="UP000576393">
    <property type="component" value="Unassembled WGS sequence"/>
</dbReference>
<comment type="caution">
    <text evidence="3">The sequence shown here is derived from an EMBL/GenBank/DDBJ whole genome shotgun (WGS) entry which is preliminary data.</text>
</comment>
<evidence type="ECO:0000313" key="4">
    <source>
        <dbReference type="Proteomes" id="UP000576393"/>
    </source>
</evidence>
<accession>A0A852V5U5</accession>
<feature type="transmembrane region" description="Helical" evidence="2">
    <location>
        <begin position="51"/>
        <end position="72"/>
    </location>
</feature>
<dbReference type="InterPro" id="IPR047789">
    <property type="entry name" value="CU044_5270-like"/>
</dbReference>
<keyword evidence="4" id="KW-1185">Reference proteome</keyword>
<dbReference type="RefSeq" id="WP_179821999.1">
    <property type="nucleotide sequence ID" value="NZ_JACCCO010000001.1"/>
</dbReference>
<sequence>MNEIEIVRNLRDEVPHRPDVHAEERRLLTEIRGGSPSPGRRPARLAFRPRWGLALAGAVLAAGAVVAVQAGGIGEPQDRPTIAGPSADRPPSAAVVLENAALVAARAEAADIRPDQWVYRKESQHFPHGDLPTFEMWARMDGQRTAVREEGGELKIGKGEKGPMNPATTQRDVDALPTDPDALLAHFRGMDRDMSPLSICQPNCPAGTETDVKAFGTIGWYLKFGPMIPPEKTAAMYRALAKIPNVRIEENATDGDGRPGIGVVLDLGPAGKGYYILDARDYRYLGTKVVTGDDTAAMSVLGSGVVDEPGQTP</sequence>
<evidence type="ECO:0000313" key="3">
    <source>
        <dbReference type="EMBL" id="NYF41325.1"/>
    </source>
</evidence>
<proteinExistence type="predicted"/>
<evidence type="ECO:0000256" key="2">
    <source>
        <dbReference type="SAM" id="Phobius"/>
    </source>
</evidence>
<name>A0A852V5U5_9ACTN</name>
<reference evidence="3 4" key="1">
    <citation type="submission" date="2020-07" db="EMBL/GenBank/DDBJ databases">
        <title>Sequencing the genomes of 1000 actinobacteria strains.</title>
        <authorList>
            <person name="Klenk H.-P."/>
        </authorList>
    </citation>
    <scope>NUCLEOTIDE SEQUENCE [LARGE SCALE GENOMIC DNA]</scope>
    <source>
        <strain evidence="3 4">DSM 45763</strain>
    </source>
</reference>
<evidence type="ECO:0000256" key="1">
    <source>
        <dbReference type="SAM" id="MobiDB-lite"/>
    </source>
</evidence>
<dbReference type="EMBL" id="JACCCO010000001">
    <property type="protein sequence ID" value="NYF41325.1"/>
    <property type="molecule type" value="Genomic_DNA"/>
</dbReference>
<dbReference type="NCBIfam" id="NF038083">
    <property type="entry name" value="CU044_5270_fam"/>
    <property type="match status" value="1"/>
</dbReference>
<keyword evidence="2" id="KW-0472">Membrane</keyword>
<keyword evidence="2" id="KW-0812">Transmembrane</keyword>
<evidence type="ECO:0008006" key="5">
    <source>
        <dbReference type="Google" id="ProtNLM"/>
    </source>
</evidence>
<gene>
    <name evidence="3" type="ORF">HDA43_003484</name>
</gene>
<feature type="region of interest" description="Disordered" evidence="1">
    <location>
        <begin position="155"/>
        <end position="175"/>
    </location>
</feature>
<organism evidence="3 4">
    <name type="scientific">Streptosporangium sandarakinum</name>
    <dbReference type="NCBI Taxonomy" id="1260955"/>
    <lineage>
        <taxon>Bacteria</taxon>
        <taxon>Bacillati</taxon>
        <taxon>Actinomycetota</taxon>
        <taxon>Actinomycetes</taxon>
        <taxon>Streptosporangiales</taxon>
        <taxon>Streptosporangiaceae</taxon>
        <taxon>Streptosporangium</taxon>
    </lineage>
</organism>